<dbReference type="PANTHER" id="PTHR46797">
    <property type="entry name" value="HTH-TYPE TRANSCRIPTIONAL REGULATOR"/>
    <property type="match status" value="1"/>
</dbReference>
<gene>
    <name evidence="3" type="ORF">B6S09_12145</name>
    <name evidence="4" type="ORF">LY04_03206</name>
</gene>
<dbReference type="GO" id="GO:0003677">
    <property type="term" value="F:DNA binding"/>
    <property type="evidence" value="ECO:0007669"/>
    <property type="project" value="UniProtKB-KW"/>
</dbReference>
<reference evidence="4 6" key="2">
    <citation type="submission" date="2019-03" db="EMBL/GenBank/DDBJ databases">
        <title>Genomic Encyclopedia of Archaeal and Bacterial Type Strains, Phase II (KMG-II): from individual species to whole genera.</title>
        <authorList>
            <person name="Goeker M."/>
        </authorList>
    </citation>
    <scope>NUCLEOTIDE SEQUENCE [LARGE SCALE GENOMIC DNA]</scope>
    <source>
        <strain evidence="4 6">DSM 15594</strain>
    </source>
</reference>
<evidence type="ECO:0000313" key="5">
    <source>
        <dbReference type="Proteomes" id="UP000243640"/>
    </source>
</evidence>
<dbReference type="SUPFAM" id="SSF47413">
    <property type="entry name" value="lambda repressor-like DNA-binding domains"/>
    <property type="match status" value="1"/>
</dbReference>
<dbReference type="InterPro" id="IPR050807">
    <property type="entry name" value="TransReg_Diox_bact_type"/>
</dbReference>
<dbReference type="PROSITE" id="PS50943">
    <property type="entry name" value="HTH_CROC1"/>
    <property type="match status" value="1"/>
</dbReference>
<evidence type="ECO:0000313" key="3">
    <source>
        <dbReference type="EMBL" id="OYD23681.1"/>
    </source>
</evidence>
<dbReference type="Gene3D" id="2.60.120.10">
    <property type="entry name" value="Jelly Rolls"/>
    <property type="match status" value="1"/>
</dbReference>
<dbReference type="CDD" id="cd00093">
    <property type="entry name" value="HTH_XRE"/>
    <property type="match status" value="1"/>
</dbReference>
<organism evidence="3 5">
    <name type="scientific">Oceanimonas baumannii</name>
    <dbReference type="NCBI Taxonomy" id="129578"/>
    <lineage>
        <taxon>Bacteria</taxon>
        <taxon>Pseudomonadati</taxon>
        <taxon>Pseudomonadota</taxon>
        <taxon>Gammaproteobacteria</taxon>
        <taxon>Aeromonadales</taxon>
        <taxon>Aeromonadaceae</taxon>
        <taxon>Oceanimonas</taxon>
    </lineage>
</organism>
<dbReference type="GO" id="GO:0003700">
    <property type="term" value="F:DNA-binding transcription factor activity"/>
    <property type="evidence" value="ECO:0007669"/>
    <property type="project" value="TreeGrafter"/>
</dbReference>
<dbReference type="GO" id="GO:0005829">
    <property type="term" value="C:cytosol"/>
    <property type="evidence" value="ECO:0007669"/>
    <property type="project" value="TreeGrafter"/>
</dbReference>
<evidence type="ECO:0000313" key="4">
    <source>
        <dbReference type="EMBL" id="TDW55878.1"/>
    </source>
</evidence>
<reference evidence="3 5" key="1">
    <citation type="submission" date="2017-08" db="EMBL/GenBank/DDBJ databases">
        <title>Draft Genome Sequence of the Marine Bacterium Oceanimonas baumannii ATCC 700832.</title>
        <authorList>
            <person name="Mcclelland W.D."/>
            <person name="Brennan M.A."/>
            <person name="Trachtenberg A.M."/>
            <person name="Maclea K.S."/>
        </authorList>
    </citation>
    <scope>NUCLEOTIDE SEQUENCE [LARGE SCALE GENOMIC DNA]</scope>
    <source>
        <strain evidence="3 5">ATCC 700832</strain>
    </source>
</reference>
<comment type="caution">
    <text evidence="3">The sequence shown here is derived from an EMBL/GenBank/DDBJ whole genome shotgun (WGS) entry which is preliminary data.</text>
</comment>
<dbReference type="PANTHER" id="PTHR46797:SF25">
    <property type="entry name" value="TRANSCRIPTIONAL REGULATOR"/>
    <property type="match status" value="1"/>
</dbReference>
<feature type="domain" description="HTH cro/C1-type" evidence="2">
    <location>
        <begin position="6"/>
        <end position="60"/>
    </location>
</feature>
<dbReference type="Proteomes" id="UP000243640">
    <property type="component" value="Unassembled WGS sequence"/>
</dbReference>
<evidence type="ECO:0000256" key="1">
    <source>
        <dbReference type="ARBA" id="ARBA00023125"/>
    </source>
</evidence>
<evidence type="ECO:0000259" key="2">
    <source>
        <dbReference type="PROSITE" id="PS50943"/>
    </source>
</evidence>
<dbReference type="SUPFAM" id="SSF51182">
    <property type="entry name" value="RmlC-like cupins"/>
    <property type="match status" value="1"/>
</dbReference>
<keyword evidence="1 3" id="KW-0238">DNA-binding</keyword>
<dbReference type="AlphaFoldDB" id="A0A235CGE2"/>
<dbReference type="Pfam" id="PF07883">
    <property type="entry name" value="Cupin_2"/>
    <property type="match status" value="1"/>
</dbReference>
<keyword evidence="6" id="KW-1185">Reference proteome</keyword>
<dbReference type="RefSeq" id="WP_094278754.1">
    <property type="nucleotide sequence ID" value="NZ_JBLWZI010000006.1"/>
</dbReference>
<dbReference type="Proteomes" id="UP000295058">
    <property type="component" value="Unassembled WGS sequence"/>
</dbReference>
<dbReference type="InterPro" id="IPR014710">
    <property type="entry name" value="RmlC-like_jellyroll"/>
</dbReference>
<sequence length="162" mass="18251">MLGEQLKKIRKEKKLTLKALSEGAGVSISFLSQVERGKSSVTLESLRKIAEVLEVNPSIFFAESERSLENVSFYYEDLAASFPNPEFHPILVTLEPGQSEGEPFSHIGHEFVFVVKGSLTLQLGQEKMTLESGQSHFYSSNQAHYWYNYTESPILFLVVSSR</sequence>
<dbReference type="InterPro" id="IPR010982">
    <property type="entry name" value="Lambda_DNA-bd_dom_sf"/>
</dbReference>
<dbReference type="EMBL" id="SODO01000016">
    <property type="protein sequence ID" value="TDW55878.1"/>
    <property type="molecule type" value="Genomic_DNA"/>
</dbReference>
<dbReference type="CDD" id="cd02209">
    <property type="entry name" value="cupin_XRE_C"/>
    <property type="match status" value="1"/>
</dbReference>
<dbReference type="InterPro" id="IPR011051">
    <property type="entry name" value="RmlC_Cupin_sf"/>
</dbReference>
<protein>
    <submittedName>
        <fullName evidence="3">DNA-binding protein</fullName>
    </submittedName>
    <submittedName>
        <fullName evidence="4">Transcriptional regulator with XRE-family HTH domain</fullName>
    </submittedName>
</protein>
<dbReference type="OrthoDB" id="9814751at2"/>
<dbReference type="InterPro" id="IPR013096">
    <property type="entry name" value="Cupin_2"/>
</dbReference>
<dbReference type="InterPro" id="IPR001387">
    <property type="entry name" value="Cro/C1-type_HTH"/>
</dbReference>
<evidence type="ECO:0000313" key="6">
    <source>
        <dbReference type="Proteomes" id="UP000295058"/>
    </source>
</evidence>
<dbReference type="Pfam" id="PF01381">
    <property type="entry name" value="HTH_3"/>
    <property type="match status" value="1"/>
</dbReference>
<name>A0A235CGE2_9GAMM</name>
<dbReference type="SMART" id="SM00530">
    <property type="entry name" value="HTH_XRE"/>
    <property type="match status" value="1"/>
</dbReference>
<dbReference type="EMBL" id="NQJF01000009">
    <property type="protein sequence ID" value="OYD23681.1"/>
    <property type="molecule type" value="Genomic_DNA"/>
</dbReference>
<proteinExistence type="predicted"/>
<dbReference type="Gene3D" id="1.10.260.40">
    <property type="entry name" value="lambda repressor-like DNA-binding domains"/>
    <property type="match status" value="1"/>
</dbReference>
<accession>A0A235CGE2</accession>